<dbReference type="InterPro" id="IPR011008">
    <property type="entry name" value="Dimeric_a/b-barrel"/>
</dbReference>
<gene>
    <name evidence="1" type="ORF">GSI_08628</name>
</gene>
<proteinExistence type="predicted"/>
<dbReference type="Proteomes" id="UP000230002">
    <property type="component" value="Unassembled WGS sequence"/>
</dbReference>
<keyword evidence="2" id="KW-1185">Reference proteome</keyword>
<reference evidence="1 2" key="1">
    <citation type="journal article" date="2015" name="Sci. Rep.">
        <title>Chromosome-level genome map provides insights into diverse defense mechanisms in the medicinal fungus Ganoderma sinense.</title>
        <authorList>
            <person name="Zhu Y."/>
            <person name="Xu J."/>
            <person name="Sun C."/>
            <person name="Zhou S."/>
            <person name="Xu H."/>
            <person name="Nelson D.R."/>
            <person name="Qian J."/>
            <person name="Song J."/>
            <person name="Luo H."/>
            <person name="Xiang L."/>
            <person name="Li Y."/>
            <person name="Xu Z."/>
            <person name="Ji A."/>
            <person name="Wang L."/>
            <person name="Lu S."/>
            <person name="Hayward A."/>
            <person name="Sun W."/>
            <person name="Li X."/>
            <person name="Schwartz D.C."/>
            <person name="Wang Y."/>
            <person name="Chen S."/>
        </authorList>
    </citation>
    <scope>NUCLEOTIDE SEQUENCE [LARGE SCALE GENOMIC DNA]</scope>
    <source>
        <strain evidence="1 2">ZZ0214-1</strain>
    </source>
</reference>
<organism evidence="1 2">
    <name type="scientific">Ganoderma sinense ZZ0214-1</name>
    <dbReference type="NCBI Taxonomy" id="1077348"/>
    <lineage>
        <taxon>Eukaryota</taxon>
        <taxon>Fungi</taxon>
        <taxon>Dikarya</taxon>
        <taxon>Basidiomycota</taxon>
        <taxon>Agaricomycotina</taxon>
        <taxon>Agaricomycetes</taxon>
        <taxon>Polyporales</taxon>
        <taxon>Polyporaceae</taxon>
        <taxon>Ganoderma</taxon>
    </lineage>
</organism>
<evidence type="ECO:0008006" key="3">
    <source>
        <dbReference type="Google" id="ProtNLM"/>
    </source>
</evidence>
<dbReference type="SUPFAM" id="SSF54909">
    <property type="entry name" value="Dimeric alpha+beta barrel"/>
    <property type="match status" value="2"/>
</dbReference>
<protein>
    <recommendedName>
        <fullName evidence="3">EthD domain-containing protein</fullName>
    </recommendedName>
</protein>
<dbReference type="Gene3D" id="3.30.70.100">
    <property type="match status" value="1"/>
</dbReference>
<dbReference type="OrthoDB" id="2851338at2759"/>
<name>A0A2G8S4D4_9APHY</name>
<dbReference type="EMBL" id="AYKW01000023">
    <property type="protein sequence ID" value="PIL28587.1"/>
    <property type="molecule type" value="Genomic_DNA"/>
</dbReference>
<accession>A0A2G8S4D4</accession>
<comment type="caution">
    <text evidence="1">The sequence shown here is derived from an EMBL/GenBank/DDBJ whole genome shotgun (WGS) entry which is preliminary data.</text>
</comment>
<evidence type="ECO:0000313" key="1">
    <source>
        <dbReference type="EMBL" id="PIL28587.1"/>
    </source>
</evidence>
<sequence length="232" mass="26173">MPALLLVYSEPGSAVPLEEFNDWYDNDHVPLCIPIPSFHSWSRWVAADDKKPAHLALYDVDSPDAVNDIPYASFTPRDHAILSQLALVDRRTYTLHEPVHPRAAYSSLAPGPLLSSVEMDIPAEQVAEFDRWCDEEHVPLVAKIPEWVRTRRFVFADASPVLGTDEGLTQSLRQGKEGPQRFLTLHEWESAAALGTEEYEAAIAAWGALKFTGLATRFEQRLFKLHRAWGRE</sequence>
<dbReference type="AlphaFoldDB" id="A0A2G8S4D4"/>
<dbReference type="STRING" id="1077348.A0A2G8S4D4"/>
<evidence type="ECO:0000313" key="2">
    <source>
        <dbReference type="Proteomes" id="UP000230002"/>
    </source>
</evidence>